<dbReference type="Pfam" id="PF10865">
    <property type="entry name" value="DUF2703"/>
    <property type="match status" value="1"/>
</dbReference>
<dbReference type="InterPro" id="IPR021219">
    <property type="entry name" value="DUF2703"/>
</dbReference>
<gene>
    <name evidence="1" type="ORF">BDK63_000014</name>
</gene>
<dbReference type="EMBL" id="JACHZF010000001">
    <property type="protein sequence ID" value="MBB3329178.1"/>
    <property type="molecule type" value="Genomic_DNA"/>
</dbReference>
<keyword evidence="2" id="KW-1185">Reference proteome</keyword>
<sequence>MMKRSLPIVWQRLVSKGETCDRCRATQREVEQAVATLEAALAPLGLEPRLEIRELDEAAFRADPLASNRIWIAGRPMEDWLDAEVGRSPCCSVCGDEACRTVEVEGVTYETIPETLLLRAALIAAASGLGGDDPVAPA</sequence>
<proteinExistence type="predicted"/>
<evidence type="ECO:0000313" key="1">
    <source>
        <dbReference type="EMBL" id="MBB3329178.1"/>
    </source>
</evidence>
<protein>
    <recommendedName>
        <fullName evidence="3">Heavy metal sensor signal transduction histidine kinase</fullName>
    </recommendedName>
</protein>
<accession>A0A7W5JZL9</accession>
<evidence type="ECO:0000313" key="2">
    <source>
        <dbReference type="Proteomes" id="UP000553442"/>
    </source>
</evidence>
<dbReference type="RefSeq" id="WP_221202416.1">
    <property type="nucleotide sequence ID" value="NZ_JACHZF010000001.1"/>
</dbReference>
<dbReference type="Proteomes" id="UP000553442">
    <property type="component" value="Unassembled WGS sequence"/>
</dbReference>
<comment type="caution">
    <text evidence="1">The sequence shown here is derived from an EMBL/GenBank/DDBJ whole genome shotgun (WGS) entry which is preliminary data.</text>
</comment>
<evidence type="ECO:0008006" key="3">
    <source>
        <dbReference type="Google" id="ProtNLM"/>
    </source>
</evidence>
<organism evidence="1 2">
    <name type="scientific">Halomonas campaniensis</name>
    <dbReference type="NCBI Taxonomy" id="213554"/>
    <lineage>
        <taxon>Bacteria</taxon>
        <taxon>Pseudomonadati</taxon>
        <taxon>Pseudomonadota</taxon>
        <taxon>Gammaproteobacteria</taxon>
        <taxon>Oceanospirillales</taxon>
        <taxon>Halomonadaceae</taxon>
        <taxon>Halomonas</taxon>
    </lineage>
</organism>
<reference evidence="1 2" key="1">
    <citation type="submission" date="2020-08" db="EMBL/GenBank/DDBJ databases">
        <title>Genomic Encyclopedia of Archaeal and Bacterial Type Strains, Phase II (KMG-II): from individual species to whole genera.</title>
        <authorList>
            <person name="Goeker M."/>
        </authorList>
    </citation>
    <scope>NUCLEOTIDE SEQUENCE [LARGE SCALE GENOMIC DNA]</scope>
    <source>
        <strain evidence="1 2">5AG</strain>
    </source>
</reference>
<name>A0A7W5JZL9_9GAMM</name>
<dbReference type="AlphaFoldDB" id="A0A7W5JZL9"/>